<dbReference type="EMBL" id="MGKJ01000010">
    <property type="protein sequence ID" value="OGN24655.1"/>
    <property type="molecule type" value="Genomic_DNA"/>
</dbReference>
<dbReference type="InterPro" id="IPR023214">
    <property type="entry name" value="HAD_sf"/>
</dbReference>
<dbReference type="GO" id="GO:0009103">
    <property type="term" value="P:lipopolysaccharide biosynthetic process"/>
    <property type="evidence" value="ECO:0007669"/>
    <property type="project" value="UniProtKB-KW"/>
</dbReference>
<evidence type="ECO:0000313" key="13">
    <source>
        <dbReference type="Proteomes" id="UP000178911"/>
    </source>
</evidence>
<keyword evidence="10" id="KW-0448">Lipopolysaccharide biosynthesis</keyword>
<dbReference type="InterPro" id="IPR010023">
    <property type="entry name" value="KdsC_fam"/>
</dbReference>
<dbReference type="AlphaFoldDB" id="A0A1F8GGX5"/>
<evidence type="ECO:0000256" key="1">
    <source>
        <dbReference type="ARBA" id="ARBA00000898"/>
    </source>
</evidence>
<evidence type="ECO:0000256" key="11">
    <source>
        <dbReference type="ARBA" id="ARBA00031051"/>
    </source>
</evidence>
<dbReference type="GO" id="GO:0008781">
    <property type="term" value="F:N-acylneuraminate cytidylyltransferase activity"/>
    <property type="evidence" value="ECO:0007669"/>
    <property type="project" value="TreeGrafter"/>
</dbReference>
<comment type="cofactor">
    <cofactor evidence="2">
        <name>Mg(2+)</name>
        <dbReference type="ChEBI" id="CHEBI:18420"/>
    </cofactor>
</comment>
<comment type="subunit">
    <text evidence="4">Homotetramer.</text>
</comment>
<dbReference type="SUPFAM" id="SSF102405">
    <property type="entry name" value="MCP/YpsA-like"/>
    <property type="match status" value="1"/>
</dbReference>
<accession>A0A1F8GGX5</accession>
<gene>
    <name evidence="12" type="ORF">A3A13_01120</name>
</gene>
<evidence type="ECO:0000256" key="10">
    <source>
        <dbReference type="ARBA" id="ARBA00022985"/>
    </source>
</evidence>
<evidence type="ECO:0000256" key="7">
    <source>
        <dbReference type="ARBA" id="ARBA00022723"/>
    </source>
</evidence>
<dbReference type="GO" id="GO:0046872">
    <property type="term" value="F:metal ion binding"/>
    <property type="evidence" value="ECO:0007669"/>
    <property type="project" value="UniProtKB-KW"/>
</dbReference>
<keyword evidence="7" id="KW-0479">Metal-binding</keyword>
<evidence type="ECO:0000313" key="12">
    <source>
        <dbReference type="EMBL" id="OGN24655.1"/>
    </source>
</evidence>
<dbReference type="EC" id="3.1.3.45" evidence="5"/>
<evidence type="ECO:0000256" key="9">
    <source>
        <dbReference type="ARBA" id="ARBA00022842"/>
    </source>
</evidence>
<evidence type="ECO:0000256" key="4">
    <source>
        <dbReference type="ARBA" id="ARBA00011881"/>
    </source>
</evidence>
<proteinExistence type="inferred from homology"/>
<evidence type="ECO:0000256" key="5">
    <source>
        <dbReference type="ARBA" id="ARBA00013066"/>
    </source>
</evidence>
<evidence type="ECO:0000256" key="3">
    <source>
        <dbReference type="ARBA" id="ARBA00005893"/>
    </source>
</evidence>
<dbReference type="Gene3D" id="3.40.50.450">
    <property type="match status" value="1"/>
</dbReference>
<keyword evidence="9" id="KW-0460">Magnesium</keyword>
<reference evidence="12 13" key="1">
    <citation type="journal article" date="2016" name="Nat. Commun.">
        <title>Thousands of microbial genomes shed light on interconnected biogeochemical processes in an aquifer system.</title>
        <authorList>
            <person name="Anantharaman K."/>
            <person name="Brown C.T."/>
            <person name="Hug L.A."/>
            <person name="Sharon I."/>
            <person name="Castelle C.J."/>
            <person name="Probst A.J."/>
            <person name="Thomas B.C."/>
            <person name="Singh A."/>
            <person name="Wilkins M.J."/>
            <person name="Karaoz U."/>
            <person name="Brodie E.L."/>
            <person name="Williams K.H."/>
            <person name="Hubbard S.S."/>
            <person name="Banfield J.F."/>
        </authorList>
    </citation>
    <scope>NUCLEOTIDE SEQUENCE [LARGE SCALE GENOMIC DNA]</scope>
</reference>
<comment type="similarity">
    <text evidence="3">Belongs to the KdsC family.</text>
</comment>
<name>A0A1F8GGX5_9BACT</name>
<keyword evidence="8" id="KW-0378">Hydrolase</keyword>
<dbReference type="Proteomes" id="UP000178911">
    <property type="component" value="Unassembled WGS sequence"/>
</dbReference>
<evidence type="ECO:0000256" key="2">
    <source>
        <dbReference type="ARBA" id="ARBA00001946"/>
    </source>
</evidence>
<dbReference type="Pfam" id="PF08282">
    <property type="entry name" value="Hydrolase_3"/>
    <property type="match status" value="1"/>
</dbReference>
<sequence length="392" mass="42676">MNEHGLLDLFSRVKLLALDCDGVLTDASVLAGTGTRGSNLYATAGLTGIELARFNHKDGQGIDTLTKILGIPVIIISNQTSQYVEMRGNKIKAGRSDKIFAYFLNVKDKVKCLIDYLNANHPEIGLDEVCFVGDDLGDLNIMKVVGIPVTVQDGSDENKKLALYTTEKSGGNGAVREVCNLIRKARDRGIPAKRILRIFITGTGKKASEETLATVRQISNQLALEGFTILTNGGSVGIPKTAGKAVHEAIAQGAVSNSVAYTFMPNLSLEAAGTESIRYFGSYEERNGAVCDDADVALFFEGGLGTQAKLFQLLHRQVHINPNLRRADLYPLAKEKLILIHASFAPNDFAECQRRLGSGFTREHFDAVCFVNDGQEVMKKITDWKQRVLVSP</sequence>
<dbReference type="PANTHER" id="PTHR21485">
    <property type="entry name" value="HAD SUPERFAMILY MEMBERS CMAS AND KDSC"/>
    <property type="match status" value="1"/>
</dbReference>
<dbReference type="InterPro" id="IPR036412">
    <property type="entry name" value="HAD-like_sf"/>
</dbReference>
<dbReference type="STRING" id="1802695.A3A13_01120"/>
<dbReference type="InterPro" id="IPR050793">
    <property type="entry name" value="CMP-NeuNAc_synthase"/>
</dbReference>
<comment type="catalytic activity">
    <reaction evidence="1">
        <text>3-deoxy-alpha-D-manno-2-octulosonate-8-phosphate + H2O = 3-deoxy-alpha-D-manno-oct-2-ulosonate + phosphate</text>
        <dbReference type="Rhea" id="RHEA:11500"/>
        <dbReference type="ChEBI" id="CHEBI:15377"/>
        <dbReference type="ChEBI" id="CHEBI:43474"/>
        <dbReference type="ChEBI" id="CHEBI:85985"/>
        <dbReference type="ChEBI" id="CHEBI:85986"/>
        <dbReference type="EC" id="3.1.3.45"/>
    </reaction>
</comment>
<organism evidence="12 13">
    <name type="scientific">Candidatus Yanofskybacteria bacterium RIFCSPLOWO2_01_FULL_43_22</name>
    <dbReference type="NCBI Taxonomy" id="1802695"/>
    <lineage>
        <taxon>Bacteria</taxon>
        <taxon>Candidatus Yanofskyibacteriota</taxon>
    </lineage>
</organism>
<dbReference type="Gene3D" id="3.40.50.1000">
    <property type="entry name" value="HAD superfamily/HAD-like"/>
    <property type="match status" value="1"/>
</dbReference>
<dbReference type="SUPFAM" id="SSF56784">
    <property type="entry name" value="HAD-like"/>
    <property type="match status" value="1"/>
</dbReference>
<dbReference type="PANTHER" id="PTHR21485:SF6">
    <property type="entry name" value="N-ACYLNEURAMINATE CYTIDYLYLTRANSFERASE-RELATED"/>
    <property type="match status" value="1"/>
</dbReference>
<evidence type="ECO:0000256" key="8">
    <source>
        <dbReference type="ARBA" id="ARBA00022801"/>
    </source>
</evidence>
<evidence type="ECO:0000256" key="6">
    <source>
        <dbReference type="ARBA" id="ARBA00020092"/>
    </source>
</evidence>
<dbReference type="SFLD" id="SFLDG01138">
    <property type="entry name" value="C1.6.2:_Deoxy-d-mannose-octulo"/>
    <property type="match status" value="1"/>
</dbReference>
<dbReference type="GO" id="GO:0019143">
    <property type="term" value="F:3-deoxy-manno-octulosonate-8-phosphatase activity"/>
    <property type="evidence" value="ECO:0007669"/>
    <property type="project" value="UniProtKB-EC"/>
</dbReference>
<dbReference type="SFLD" id="SFLDS00003">
    <property type="entry name" value="Haloacid_Dehalogenase"/>
    <property type="match status" value="1"/>
</dbReference>
<protein>
    <recommendedName>
        <fullName evidence="6">3-deoxy-D-manno-octulosonate 8-phosphate phosphatase KdsC</fullName>
        <ecNumber evidence="5">3.1.3.45</ecNumber>
    </recommendedName>
    <alternativeName>
        <fullName evidence="11">KDO 8-P phosphatase</fullName>
    </alternativeName>
</protein>
<comment type="caution">
    <text evidence="12">The sequence shown here is derived from an EMBL/GenBank/DDBJ whole genome shotgun (WGS) entry which is preliminary data.</text>
</comment>
<dbReference type="SFLD" id="SFLDG01136">
    <property type="entry name" value="C1.6:_Phosphoserine_Phosphatas"/>
    <property type="match status" value="1"/>
</dbReference>